<keyword evidence="2" id="KW-1185">Reference proteome</keyword>
<name>A0A835C813_9FABA</name>
<evidence type="ECO:0000313" key="2">
    <source>
        <dbReference type="Proteomes" id="UP000634136"/>
    </source>
</evidence>
<sequence length="69" mass="8155">MAGDSSKEQQTMYKKIMLKTQVSRREKKESLLQVEIESIQWRDHFTKVLDDEAPDEPLAECKYCSKGYR</sequence>
<dbReference type="AlphaFoldDB" id="A0A835C813"/>
<comment type="caution">
    <text evidence="1">The sequence shown here is derived from an EMBL/GenBank/DDBJ whole genome shotgun (WGS) entry which is preliminary data.</text>
</comment>
<accession>A0A835C813</accession>
<evidence type="ECO:0000313" key="1">
    <source>
        <dbReference type="EMBL" id="KAF7834611.1"/>
    </source>
</evidence>
<protein>
    <submittedName>
        <fullName evidence="1">Uncharacterized protein</fullName>
    </submittedName>
</protein>
<dbReference type="EMBL" id="JAAIUW010000004">
    <property type="protein sequence ID" value="KAF7834611.1"/>
    <property type="molecule type" value="Genomic_DNA"/>
</dbReference>
<proteinExistence type="predicted"/>
<dbReference type="Proteomes" id="UP000634136">
    <property type="component" value="Unassembled WGS sequence"/>
</dbReference>
<gene>
    <name evidence="1" type="ORF">G2W53_009470</name>
</gene>
<reference evidence="1" key="1">
    <citation type="submission" date="2020-09" db="EMBL/GenBank/DDBJ databases">
        <title>Genome-Enabled Discovery of Anthraquinone Biosynthesis in Senna tora.</title>
        <authorList>
            <person name="Kang S.-H."/>
            <person name="Pandey R.P."/>
            <person name="Lee C.-M."/>
            <person name="Sim J.-S."/>
            <person name="Jeong J.-T."/>
            <person name="Choi B.-S."/>
            <person name="Jung M."/>
            <person name="Ginzburg D."/>
            <person name="Zhao K."/>
            <person name="Won S.Y."/>
            <person name="Oh T.-J."/>
            <person name="Yu Y."/>
            <person name="Kim N.-H."/>
            <person name="Lee O.R."/>
            <person name="Lee T.-H."/>
            <person name="Bashyal P."/>
            <person name="Kim T.-S."/>
            <person name="Lee W.-H."/>
            <person name="Kawkins C."/>
            <person name="Kim C.-K."/>
            <person name="Kim J.S."/>
            <person name="Ahn B.O."/>
            <person name="Rhee S.Y."/>
            <person name="Sohng J.K."/>
        </authorList>
    </citation>
    <scope>NUCLEOTIDE SEQUENCE</scope>
    <source>
        <tissue evidence="1">Leaf</tissue>
    </source>
</reference>
<organism evidence="1 2">
    <name type="scientific">Senna tora</name>
    <dbReference type="NCBI Taxonomy" id="362788"/>
    <lineage>
        <taxon>Eukaryota</taxon>
        <taxon>Viridiplantae</taxon>
        <taxon>Streptophyta</taxon>
        <taxon>Embryophyta</taxon>
        <taxon>Tracheophyta</taxon>
        <taxon>Spermatophyta</taxon>
        <taxon>Magnoliopsida</taxon>
        <taxon>eudicotyledons</taxon>
        <taxon>Gunneridae</taxon>
        <taxon>Pentapetalae</taxon>
        <taxon>rosids</taxon>
        <taxon>fabids</taxon>
        <taxon>Fabales</taxon>
        <taxon>Fabaceae</taxon>
        <taxon>Caesalpinioideae</taxon>
        <taxon>Cassia clade</taxon>
        <taxon>Senna</taxon>
    </lineage>
</organism>